<dbReference type="Proteomes" id="UP001596392">
    <property type="component" value="Unassembled WGS sequence"/>
</dbReference>
<accession>A0ABW2H2Z1</accession>
<dbReference type="RefSeq" id="WP_376808573.1">
    <property type="nucleotide sequence ID" value="NZ_JBHTAC010000028.1"/>
</dbReference>
<organism evidence="1 2">
    <name type="scientific">Catellatospora aurea</name>
    <dbReference type="NCBI Taxonomy" id="1337874"/>
    <lineage>
        <taxon>Bacteria</taxon>
        <taxon>Bacillati</taxon>
        <taxon>Actinomycetota</taxon>
        <taxon>Actinomycetes</taxon>
        <taxon>Micromonosporales</taxon>
        <taxon>Micromonosporaceae</taxon>
        <taxon>Catellatospora</taxon>
    </lineage>
</organism>
<name>A0ABW2H2Z1_9ACTN</name>
<reference evidence="2" key="1">
    <citation type="journal article" date="2019" name="Int. J. Syst. Evol. Microbiol.">
        <title>The Global Catalogue of Microorganisms (GCM) 10K type strain sequencing project: providing services to taxonomists for standard genome sequencing and annotation.</title>
        <authorList>
            <consortium name="The Broad Institute Genomics Platform"/>
            <consortium name="The Broad Institute Genome Sequencing Center for Infectious Disease"/>
            <person name="Wu L."/>
            <person name="Ma J."/>
        </authorList>
    </citation>
    <scope>NUCLEOTIDE SEQUENCE [LARGE SCALE GENOMIC DNA]</scope>
    <source>
        <strain evidence="2">CGMCC 1.9106</strain>
    </source>
</reference>
<keyword evidence="2" id="KW-1185">Reference proteome</keyword>
<dbReference type="EMBL" id="JBHTAC010000028">
    <property type="protein sequence ID" value="MFC7245663.1"/>
    <property type="molecule type" value="Genomic_DNA"/>
</dbReference>
<protein>
    <submittedName>
        <fullName evidence="1">Uncharacterized protein</fullName>
    </submittedName>
</protein>
<sequence length="111" mass="12271">MSITRWGNRILASFQGCRAVANGRWARWLSIFSDRRWRIKPATSWNVAGRHEAQFPPALRTQVLTAYPRLGFAPEFLDLFLDQAARKPDGATAAAVDSGVGARMSANPLDA</sequence>
<evidence type="ECO:0000313" key="1">
    <source>
        <dbReference type="EMBL" id="MFC7245663.1"/>
    </source>
</evidence>
<gene>
    <name evidence="1" type="ORF">ACFQO7_24580</name>
</gene>
<comment type="caution">
    <text evidence="1">The sequence shown here is derived from an EMBL/GenBank/DDBJ whole genome shotgun (WGS) entry which is preliminary data.</text>
</comment>
<evidence type="ECO:0000313" key="2">
    <source>
        <dbReference type="Proteomes" id="UP001596392"/>
    </source>
</evidence>
<proteinExistence type="predicted"/>